<sequence length="238" mass="26383">MPYTRGRSPARSDSRSKRSRRVSRSASSIVRAPSRRIGGYLWGPGSNYLSKYFDPFPAKAHYVLRYSDQITLNPAAGSNAAYTFRANSIFDPDKSGVGHQPYGHDNLQSIYKSYVVDKAVITVTPTQFGNTVATYGIVVSESQNISGWHHPREMKGTTMATTAVGARGVPISRTYDRTKMWPIEKDTTATFGTNPAEDCNFDIFMQGPNQTTDPGSIDYMVNITYYVTCFELKQLAAS</sequence>
<reference evidence="2" key="1">
    <citation type="journal article" date="2013" name="ISME J.">
        <title>Previously unknown and highly divergent ssDNA viruses populate the oceans.</title>
        <authorList>
            <person name="Labonte J.M."/>
            <person name="Suttle C.A."/>
        </authorList>
    </citation>
    <scope>NUCLEOTIDE SEQUENCE</scope>
</reference>
<name>S4TFC2_9VIRU</name>
<dbReference type="EMBL" id="JX904406">
    <property type="protein sequence ID" value="AGA18382.1"/>
    <property type="molecule type" value="Genomic_DNA"/>
</dbReference>
<feature type="region of interest" description="Disordered" evidence="1">
    <location>
        <begin position="1"/>
        <end position="28"/>
    </location>
</feature>
<evidence type="ECO:0000256" key="1">
    <source>
        <dbReference type="SAM" id="MobiDB-lite"/>
    </source>
</evidence>
<evidence type="ECO:0000313" key="2">
    <source>
        <dbReference type="EMBL" id="AGA18382.1"/>
    </source>
</evidence>
<accession>S4TFC2</accession>
<protein>
    <recommendedName>
        <fullName evidence="3">Capsid protein</fullName>
    </recommendedName>
</protein>
<organism evidence="2">
    <name type="scientific">uncultured marine virus</name>
    <dbReference type="NCBI Taxonomy" id="186617"/>
    <lineage>
        <taxon>Viruses</taxon>
        <taxon>environmental samples</taxon>
    </lineage>
</organism>
<evidence type="ECO:0008006" key="3">
    <source>
        <dbReference type="Google" id="ProtNLM"/>
    </source>
</evidence>
<proteinExistence type="predicted"/>